<name>A0AAD5SBV8_9FUNG</name>
<evidence type="ECO:0000313" key="2">
    <source>
        <dbReference type="Proteomes" id="UP001212841"/>
    </source>
</evidence>
<dbReference type="EMBL" id="JADGJD010001386">
    <property type="protein sequence ID" value="KAJ3042914.1"/>
    <property type="molecule type" value="Genomic_DNA"/>
</dbReference>
<organism evidence="1 2">
    <name type="scientific">Rhizophlyctis rosea</name>
    <dbReference type="NCBI Taxonomy" id="64517"/>
    <lineage>
        <taxon>Eukaryota</taxon>
        <taxon>Fungi</taxon>
        <taxon>Fungi incertae sedis</taxon>
        <taxon>Chytridiomycota</taxon>
        <taxon>Chytridiomycota incertae sedis</taxon>
        <taxon>Chytridiomycetes</taxon>
        <taxon>Rhizophlyctidales</taxon>
        <taxon>Rhizophlyctidaceae</taxon>
        <taxon>Rhizophlyctis</taxon>
    </lineage>
</organism>
<proteinExistence type="predicted"/>
<gene>
    <name evidence="1" type="ORF">HK097_001865</name>
</gene>
<reference evidence="1" key="1">
    <citation type="submission" date="2020-05" db="EMBL/GenBank/DDBJ databases">
        <title>Phylogenomic resolution of chytrid fungi.</title>
        <authorList>
            <person name="Stajich J.E."/>
            <person name="Amses K."/>
            <person name="Simmons R."/>
            <person name="Seto K."/>
            <person name="Myers J."/>
            <person name="Bonds A."/>
            <person name="Quandt C.A."/>
            <person name="Barry K."/>
            <person name="Liu P."/>
            <person name="Grigoriev I."/>
            <person name="Longcore J.E."/>
            <person name="James T.Y."/>
        </authorList>
    </citation>
    <scope>NUCLEOTIDE SEQUENCE</scope>
    <source>
        <strain evidence="1">JEL0318</strain>
    </source>
</reference>
<protein>
    <submittedName>
        <fullName evidence="1">Uncharacterized protein</fullName>
    </submittedName>
</protein>
<comment type="caution">
    <text evidence="1">The sequence shown here is derived from an EMBL/GenBank/DDBJ whole genome shotgun (WGS) entry which is preliminary data.</text>
</comment>
<dbReference type="Proteomes" id="UP001212841">
    <property type="component" value="Unassembled WGS sequence"/>
</dbReference>
<sequence length="94" mass="10387">MVSIVQTHECMISSNTAPEEYLSRPFRAEAIGDVETGDKGGDLVHFDDGEVYDTYFLAKVELRVVVAEFAMNMENELLMNTLAFPNALLGLLTA</sequence>
<evidence type="ECO:0000313" key="1">
    <source>
        <dbReference type="EMBL" id="KAJ3042914.1"/>
    </source>
</evidence>
<dbReference type="AlphaFoldDB" id="A0AAD5SBV8"/>
<accession>A0AAD5SBV8</accession>
<keyword evidence="2" id="KW-1185">Reference proteome</keyword>